<dbReference type="AlphaFoldDB" id="A0A6M1SYN4"/>
<reference evidence="7 8" key="1">
    <citation type="submission" date="2020-02" db="EMBL/GenBank/DDBJ databases">
        <authorList>
            <person name="Khan S.A."/>
            <person name="Jeon C.O."/>
            <person name="Chun B.H."/>
        </authorList>
    </citation>
    <scope>NUCLEOTIDE SEQUENCE [LARGE SCALE GENOMIC DNA]</scope>
    <source>
        <strain evidence="7 8">H239</strain>
    </source>
</reference>
<reference evidence="7 8" key="2">
    <citation type="submission" date="2020-03" db="EMBL/GenBank/DDBJ databases">
        <title>Devosia chinhatensis sp. nov., isolated from a hexachlorocyclohexane (HCH) dump site in India.</title>
        <authorList>
            <person name="Kumar M."/>
            <person name="Lal R."/>
        </authorList>
    </citation>
    <scope>NUCLEOTIDE SEQUENCE [LARGE SCALE GENOMIC DNA]</scope>
    <source>
        <strain evidence="7 8">H239</strain>
    </source>
</reference>
<gene>
    <name evidence="7" type="ORF">G5575_09110</name>
</gene>
<dbReference type="EMBL" id="JAALFG010000002">
    <property type="protein sequence ID" value="NGP17801.1"/>
    <property type="molecule type" value="Genomic_DNA"/>
</dbReference>
<dbReference type="Gene3D" id="2.60.120.260">
    <property type="entry name" value="Galactose-binding domain-like"/>
    <property type="match status" value="2"/>
</dbReference>
<keyword evidence="3 6" id="KW-0812">Transmembrane</keyword>
<accession>A0A6M1SYN4</accession>
<dbReference type="Pfam" id="PF03170">
    <property type="entry name" value="BcsB"/>
    <property type="match status" value="1"/>
</dbReference>
<dbReference type="GO" id="GO:0030244">
    <property type="term" value="P:cellulose biosynthetic process"/>
    <property type="evidence" value="ECO:0007669"/>
    <property type="project" value="UniProtKB-KW"/>
</dbReference>
<keyword evidence="4 6" id="KW-1133">Transmembrane helix</keyword>
<protein>
    <recommendedName>
        <fullName evidence="6">Cyclic di-GMP-binding protein</fullName>
    </recommendedName>
    <alternativeName>
        <fullName evidence="6">Cellulose synthase regulatory subunit</fullName>
    </alternativeName>
</protein>
<evidence type="ECO:0000256" key="4">
    <source>
        <dbReference type="ARBA" id="ARBA00022989"/>
    </source>
</evidence>
<feature type="signal peptide" evidence="6">
    <location>
        <begin position="1"/>
        <end position="21"/>
    </location>
</feature>
<feature type="chain" id="PRO_5027157392" description="Cyclic di-GMP-binding protein" evidence="6">
    <location>
        <begin position="22"/>
        <end position="749"/>
    </location>
</feature>
<keyword evidence="6" id="KW-0997">Cell inner membrane</keyword>
<organism evidence="7 8">
    <name type="scientific">Devosia aurantiaca</name>
    <dbReference type="NCBI Taxonomy" id="2714858"/>
    <lineage>
        <taxon>Bacteria</taxon>
        <taxon>Pseudomonadati</taxon>
        <taxon>Pseudomonadota</taxon>
        <taxon>Alphaproteobacteria</taxon>
        <taxon>Hyphomicrobiales</taxon>
        <taxon>Devosiaceae</taxon>
        <taxon>Devosia</taxon>
    </lineage>
</organism>
<comment type="pathway">
    <text evidence="6">Glycan metabolism; bacterial cellulose biosynthesis.</text>
</comment>
<dbReference type="PANTHER" id="PTHR39083:SF1">
    <property type="entry name" value="CYCLIC DI-GMP-BINDING PROTEIN"/>
    <property type="match status" value="1"/>
</dbReference>
<feature type="transmembrane region" description="Helical" evidence="6">
    <location>
        <begin position="720"/>
        <end position="742"/>
    </location>
</feature>
<keyword evidence="8" id="KW-1185">Reference proteome</keyword>
<evidence type="ECO:0000313" key="7">
    <source>
        <dbReference type="EMBL" id="NGP17801.1"/>
    </source>
</evidence>
<evidence type="ECO:0000256" key="6">
    <source>
        <dbReference type="RuleBase" id="RU365021"/>
    </source>
</evidence>
<proteinExistence type="inferred from homology"/>
<dbReference type="GO" id="GO:0006011">
    <property type="term" value="P:UDP-alpha-D-glucose metabolic process"/>
    <property type="evidence" value="ECO:0007669"/>
    <property type="project" value="InterPro"/>
</dbReference>
<dbReference type="InterPro" id="IPR018513">
    <property type="entry name" value="Cell_synthase_bac"/>
</dbReference>
<keyword evidence="6" id="KW-0732">Signal</keyword>
<keyword evidence="2 6" id="KW-1003">Cell membrane</keyword>
<dbReference type="UniPathway" id="UPA00694"/>
<keyword evidence="5 6" id="KW-0472">Membrane</keyword>
<evidence type="ECO:0000256" key="3">
    <source>
        <dbReference type="ARBA" id="ARBA00022692"/>
    </source>
</evidence>
<keyword evidence="6" id="KW-0135">Cellulose biosynthesis</keyword>
<dbReference type="RefSeq" id="WP_164534053.1">
    <property type="nucleotide sequence ID" value="NZ_JAALFG010000002.1"/>
</dbReference>
<evidence type="ECO:0000256" key="5">
    <source>
        <dbReference type="ARBA" id="ARBA00023136"/>
    </source>
</evidence>
<dbReference type="PANTHER" id="PTHR39083">
    <property type="entry name" value="CYCLIC DI-GMP-BINDING PROTEIN"/>
    <property type="match status" value="1"/>
</dbReference>
<name>A0A6M1SYN4_9HYPH</name>
<evidence type="ECO:0000313" key="8">
    <source>
        <dbReference type="Proteomes" id="UP000474802"/>
    </source>
</evidence>
<dbReference type="GO" id="GO:0005886">
    <property type="term" value="C:plasma membrane"/>
    <property type="evidence" value="ECO:0007669"/>
    <property type="project" value="UniProtKB-SubCell"/>
</dbReference>
<comment type="subunit">
    <text evidence="6">Tightly associated with the cellulose synthase catalytic subunit.</text>
</comment>
<evidence type="ECO:0000256" key="2">
    <source>
        <dbReference type="ARBA" id="ARBA00022475"/>
    </source>
</evidence>
<sequence>MNRRFLSIASLLATASLPAMAQTPLPFDMSPESDLVIPVPVAPTPTPQPAAVAPAPVVAPTFTRFVLPDQQMRLEGEEASRAVVVYLTEEQAGAAARLEFSYLNALVVAPEVSALAVRINGTEIARQPIASSASPSPISVALPAGLLRAGANIVDFRATQRHRTDCSVGSTYELWTELEEGSARLVFDAPASGRVTRLADLAAVGVDQEGNTRVRLLQGAANDPQAATAGLQLAQQLALALRVAELQIETTTALSSAYDPGVLDVVMMPASALPAQFASAQAQASAGPLAALVPTANGANVLLVSGPDWAAVRRAGDALLASAPLTPQAPRIDLPTPHPMMLGGQSVSIADLGVETMEFNGRRYYSQLQFELPYDFYAYRYGELELVLDAAYSSDVLPGSEIDIYTNGKIASATPLLRTDGGLLRDTVIRIPMTNLRPGRNEVAVSVNLQAQSDSVCSPGWTGQAPNRFVLSSTSQLRFPDYARAAAMPDLLVTAGSGWPYTGTQPSPIVVGNGTDSLVSAMLMLSRVAAASGRVLPVDVVSPNELSPERNALVVMPLGEMSPPVLSASGVAPAAAAVAPAGDTVLDQFATEAPPPIWSGPVNWLAERVGLEPDDLRILPVADTLYSAAPGAVVMSQVRRPEGGIWTVLTGADAQAMREGAGRLVITENWRSIAGRISAIAPTDQGVTVVQANNMTLVETQPFSLLNLRLIAANWFSGNILYFAAAIAAGAVLLMLASSFVLTQLGRRS</sequence>
<comment type="subcellular location">
    <subcellularLocation>
        <location evidence="6">Cell inner membrane</location>
    </subcellularLocation>
    <subcellularLocation>
        <location evidence="1">Cell membrane</location>
        <topology evidence="1">Single-pass membrane protein</topology>
    </subcellularLocation>
</comment>
<evidence type="ECO:0000256" key="1">
    <source>
        <dbReference type="ARBA" id="ARBA00004162"/>
    </source>
</evidence>
<comment type="caution">
    <text evidence="7">The sequence shown here is derived from an EMBL/GenBank/DDBJ whole genome shotgun (WGS) entry which is preliminary data.</text>
</comment>
<comment type="function">
    <text evidence="6">Binds the cellulose synthase activator, bis-(3'-5') cyclic diguanylic acid (c-di-GMP).</text>
</comment>
<keyword evidence="6" id="KW-0973">c-di-GMP</keyword>
<comment type="similarity">
    <text evidence="6">Belongs to the AcsB/BcsB family.</text>
</comment>
<dbReference type="Proteomes" id="UP000474802">
    <property type="component" value="Unassembled WGS sequence"/>
</dbReference>